<reference evidence="1" key="1">
    <citation type="journal article" date="2020" name="Stud. Mycol.">
        <title>101 Dothideomycetes genomes: a test case for predicting lifestyles and emergence of pathogens.</title>
        <authorList>
            <person name="Haridas S."/>
            <person name="Albert R."/>
            <person name="Binder M."/>
            <person name="Bloem J."/>
            <person name="Labutti K."/>
            <person name="Salamov A."/>
            <person name="Andreopoulos B."/>
            <person name="Baker S."/>
            <person name="Barry K."/>
            <person name="Bills G."/>
            <person name="Bluhm B."/>
            <person name="Cannon C."/>
            <person name="Castanera R."/>
            <person name="Culley D."/>
            <person name="Daum C."/>
            <person name="Ezra D."/>
            <person name="Gonzalez J."/>
            <person name="Henrissat B."/>
            <person name="Kuo A."/>
            <person name="Liang C."/>
            <person name="Lipzen A."/>
            <person name="Lutzoni F."/>
            <person name="Magnuson J."/>
            <person name="Mondo S."/>
            <person name="Nolan M."/>
            <person name="Ohm R."/>
            <person name="Pangilinan J."/>
            <person name="Park H.-J."/>
            <person name="Ramirez L."/>
            <person name="Alfaro M."/>
            <person name="Sun H."/>
            <person name="Tritt A."/>
            <person name="Yoshinaga Y."/>
            <person name="Zwiers L.-H."/>
            <person name="Turgeon B."/>
            <person name="Goodwin S."/>
            <person name="Spatafora J."/>
            <person name="Crous P."/>
            <person name="Grigoriev I."/>
        </authorList>
    </citation>
    <scope>NUCLEOTIDE SEQUENCE</scope>
    <source>
        <strain evidence="1">CBS 473.64</strain>
    </source>
</reference>
<evidence type="ECO:0000313" key="2">
    <source>
        <dbReference type="Proteomes" id="UP000799753"/>
    </source>
</evidence>
<organism evidence="1 2">
    <name type="scientific">Massarina eburnea CBS 473.64</name>
    <dbReference type="NCBI Taxonomy" id="1395130"/>
    <lineage>
        <taxon>Eukaryota</taxon>
        <taxon>Fungi</taxon>
        <taxon>Dikarya</taxon>
        <taxon>Ascomycota</taxon>
        <taxon>Pezizomycotina</taxon>
        <taxon>Dothideomycetes</taxon>
        <taxon>Pleosporomycetidae</taxon>
        <taxon>Pleosporales</taxon>
        <taxon>Massarineae</taxon>
        <taxon>Massarinaceae</taxon>
        <taxon>Massarina</taxon>
    </lineage>
</organism>
<gene>
    <name evidence="1" type="ORF">P280DRAFT_467387</name>
</gene>
<proteinExistence type="predicted"/>
<dbReference type="Proteomes" id="UP000799753">
    <property type="component" value="Unassembled WGS sequence"/>
</dbReference>
<name>A0A6A6SAZ0_9PLEO</name>
<protein>
    <submittedName>
        <fullName evidence="1">Uncharacterized protein</fullName>
    </submittedName>
</protein>
<evidence type="ECO:0000313" key="1">
    <source>
        <dbReference type="EMBL" id="KAF2643334.1"/>
    </source>
</evidence>
<dbReference type="AlphaFoldDB" id="A0A6A6SAZ0"/>
<accession>A0A6A6SAZ0</accession>
<keyword evidence="2" id="KW-1185">Reference proteome</keyword>
<sequence>MATSDGSTIITVSDYRSLLSVVIRERHPIQRASMHMHMFPCLHNPNTQVKARNSSPVLPSYIHPA</sequence>
<dbReference type="EMBL" id="MU006780">
    <property type="protein sequence ID" value="KAF2643334.1"/>
    <property type="molecule type" value="Genomic_DNA"/>
</dbReference>